<name>A0A428PQT3_9HYPO</name>
<evidence type="ECO:0000256" key="5">
    <source>
        <dbReference type="SAM" id="MobiDB-lite"/>
    </source>
</evidence>
<dbReference type="GO" id="GO:0000981">
    <property type="term" value="F:DNA-binding transcription factor activity, RNA polymerase II-specific"/>
    <property type="evidence" value="ECO:0007669"/>
    <property type="project" value="TreeGrafter"/>
</dbReference>
<feature type="region of interest" description="Disordered" evidence="5">
    <location>
        <begin position="1"/>
        <end position="78"/>
    </location>
</feature>
<evidence type="ECO:0000259" key="7">
    <source>
        <dbReference type="SMART" id="SM00906"/>
    </source>
</evidence>
<dbReference type="STRING" id="1325734.A0A428PQT3"/>
<feature type="region of interest" description="Disordered" evidence="5">
    <location>
        <begin position="430"/>
        <end position="460"/>
    </location>
</feature>
<keyword evidence="1" id="KW-0805">Transcription regulation</keyword>
<dbReference type="Pfam" id="PF04082">
    <property type="entry name" value="Fungal_trans"/>
    <property type="match status" value="1"/>
</dbReference>
<dbReference type="GO" id="GO:0008270">
    <property type="term" value="F:zinc ion binding"/>
    <property type="evidence" value="ECO:0007669"/>
    <property type="project" value="InterPro"/>
</dbReference>
<sequence>MQRSNRSNSAVYRARHAAQGQPEPDDRRSPINGQERTRRQSNVVAQGTAASTSTPPLQSATGSPANHAEHEDAVSPDRSASALRLVGKSELVPVADLIGISLPPREVVDAVLDSYRGSVQWYIGVLHEPFLRARLLPIVETGLAPPSQRPVLLLALIVLAIGARFISDEARDQNCPGFPLAEVASNMVVGAERWYLPSMDFITVDIVAYSYLLATYYLWNRQTRAAFITTGTTIRAAQFIGLNQETHWGNVSADEKEARRRVWWSVFIGAGFISMSWGTPPMLSEADCNVRQPVDIEDAAEPCPGFCSLEKREDGEFRPVTIGSYNRYKAEMYKIAITIMRQIYFTKHRGPEELCRLISGLHQRLLAWERSIPPELRLESHTSIGSEDNRDAYLRRVFHPSPHSSTQRPDLLRLFEFGFPDIFGEPPDHYSVAAGPFQRSRSSETEASNTEIDGSRSNERDVHGQLAAQFSNLQSTMTESGSERQDLPSCSVPGHIMSDAAYGELFDMPDFLASPQAA</sequence>
<dbReference type="GO" id="GO:0000435">
    <property type="term" value="P:positive regulation of transcription from RNA polymerase II promoter by galactose"/>
    <property type="evidence" value="ECO:0007669"/>
    <property type="project" value="TreeGrafter"/>
</dbReference>
<evidence type="ECO:0000256" key="1">
    <source>
        <dbReference type="ARBA" id="ARBA00023015"/>
    </source>
</evidence>
<evidence type="ECO:0000256" key="6">
    <source>
        <dbReference type="SAM" id="Phobius"/>
    </source>
</evidence>
<evidence type="ECO:0000256" key="2">
    <source>
        <dbReference type="ARBA" id="ARBA00023125"/>
    </source>
</evidence>
<keyword evidence="9" id="KW-1185">Reference proteome</keyword>
<feature type="transmembrane region" description="Helical" evidence="6">
    <location>
        <begin position="151"/>
        <end position="167"/>
    </location>
</feature>
<keyword evidence="4" id="KW-0539">Nucleus</keyword>
<dbReference type="GO" id="GO:0006351">
    <property type="term" value="P:DNA-templated transcription"/>
    <property type="evidence" value="ECO:0007669"/>
    <property type="project" value="InterPro"/>
</dbReference>
<evidence type="ECO:0000256" key="4">
    <source>
        <dbReference type="ARBA" id="ARBA00023242"/>
    </source>
</evidence>
<evidence type="ECO:0000256" key="3">
    <source>
        <dbReference type="ARBA" id="ARBA00023163"/>
    </source>
</evidence>
<dbReference type="CDD" id="cd12148">
    <property type="entry name" value="fungal_TF_MHR"/>
    <property type="match status" value="1"/>
</dbReference>
<accession>A0A428PQT3</accession>
<keyword evidence="6" id="KW-0472">Membrane</keyword>
<dbReference type="AlphaFoldDB" id="A0A428PQT3"/>
<feature type="transmembrane region" description="Helical" evidence="6">
    <location>
        <begin position="201"/>
        <end position="219"/>
    </location>
</feature>
<dbReference type="InterPro" id="IPR007219">
    <property type="entry name" value="XnlR_reg_dom"/>
</dbReference>
<feature type="transmembrane region" description="Helical" evidence="6">
    <location>
        <begin position="262"/>
        <end position="283"/>
    </location>
</feature>
<dbReference type="GO" id="GO:0000978">
    <property type="term" value="F:RNA polymerase II cis-regulatory region sequence-specific DNA binding"/>
    <property type="evidence" value="ECO:0007669"/>
    <property type="project" value="TreeGrafter"/>
</dbReference>
<reference evidence="8 9" key="1">
    <citation type="submission" date="2017-06" db="EMBL/GenBank/DDBJ databases">
        <title>Comparative genomic analysis of Ambrosia Fusariam Clade fungi.</title>
        <authorList>
            <person name="Stajich J.E."/>
            <person name="Carrillo J."/>
            <person name="Kijimoto T."/>
            <person name="Eskalen A."/>
            <person name="O'Donnell K."/>
            <person name="Kasson M."/>
        </authorList>
    </citation>
    <scope>NUCLEOTIDE SEQUENCE [LARGE SCALE GENOMIC DNA]</scope>
    <source>
        <strain evidence="8 9">NRRL62584</strain>
    </source>
</reference>
<keyword evidence="3" id="KW-0804">Transcription</keyword>
<keyword evidence="6" id="KW-1133">Transmembrane helix</keyword>
<feature type="domain" description="Xylanolytic transcriptional activator regulatory" evidence="7">
    <location>
        <begin position="226"/>
        <end position="299"/>
    </location>
</feature>
<dbReference type="SMART" id="SM00906">
    <property type="entry name" value="Fungal_trans"/>
    <property type="match status" value="1"/>
</dbReference>
<keyword evidence="6" id="KW-0812">Transmembrane</keyword>
<dbReference type="PANTHER" id="PTHR47424:SF3">
    <property type="entry name" value="REGULATORY PROTEIN GAL4"/>
    <property type="match status" value="1"/>
</dbReference>
<protein>
    <recommendedName>
        <fullName evidence="7">Xylanolytic transcriptional activator regulatory domain-containing protein</fullName>
    </recommendedName>
</protein>
<gene>
    <name evidence="8" type="ORF">CEP54_009409</name>
</gene>
<organism evidence="8 9">
    <name type="scientific">Fusarium duplospermum</name>
    <dbReference type="NCBI Taxonomy" id="1325734"/>
    <lineage>
        <taxon>Eukaryota</taxon>
        <taxon>Fungi</taxon>
        <taxon>Dikarya</taxon>
        <taxon>Ascomycota</taxon>
        <taxon>Pezizomycotina</taxon>
        <taxon>Sordariomycetes</taxon>
        <taxon>Hypocreomycetidae</taxon>
        <taxon>Hypocreales</taxon>
        <taxon>Nectriaceae</taxon>
        <taxon>Fusarium</taxon>
        <taxon>Fusarium solani species complex</taxon>
    </lineage>
</organism>
<dbReference type="OrthoDB" id="3266505at2759"/>
<evidence type="ECO:0000313" key="9">
    <source>
        <dbReference type="Proteomes" id="UP000288168"/>
    </source>
</evidence>
<dbReference type="EMBL" id="NKCI01000102">
    <property type="protein sequence ID" value="RSL55344.1"/>
    <property type="molecule type" value="Genomic_DNA"/>
</dbReference>
<dbReference type="PANTHER" id="PTHR47424">
    <property type="entry name" value="REGULATORY PROTEIN GAL4"/>
    <property type="match status" value="1"/>
</dbReference>
<keyword evidence="2" id="KW-0238">DNA-binding</keyword>
<dbReference type="GO" id="GO:0005634">
    <property type="term" value="C:nucleus"/>
    <property type="evidence" value="ECO:0007669"/>
    <property type="project" value="TreeGrafter"/>
</dbReference>
<proteinExistence type="predicted"/>
<evidence type="ECO:0000313" key="8">
    <source>
        <dbReference type="EMBL" id="RSL55344.1"/>
    </source>
</evidence>
<feature type="compositionally biased region" description="Polar residues" evidence="5">
    <location>
        <begin position="40"/>
        <end position="64"/>
    </location>
</feature>
<feature type="compositionally biased region" description="Polar residues" evidence="5">
    <location>
        <begin position="1"/>
        <end position="10"/>
    </location>
</feature>
<comment type="caution">
    <text evidence="8">The sequence shown here is derived from an EMBL/GenBank/DDBJ whole genome shotgun (WGS) entry which is preliminary data.</text>
</comment>
<dbReference type="InterPro" id="IPR051127">
    <property type="entry name" value="Fungal_SecMet_Regulators"/>
</dbReference>
<dbReference type="Proteomes" id="UP000288168">
    <property type="component" value="Unassembled WGS sequence"/>
</dbReference>